<feature type="signal peptide" evidence="1">
    <location>
        <begin position="1"/>
        <end position="22"/>
    </location>
</feature>
<proteinExistence type="predicted"/>
<dbReference type="AlphaFoldDB" id="A0A330L148"/>
<keyword evidence="1" id="KW-0732">Signal</keyword>
<dbReference type="EMBL" id="OUNR01000001">
    <property type="protein sequence ID" value="SPP63478.1"/>
    <property type="molecule type" value="Genomic_DNA"/>
</dbReference>
<keyword evidence="3" id="KW-1185">Reference proteome</keyword>
<evidence type="ECO:0008006" key="4">
    <source>
        <dbReference type="Google" id="ProtNLM"/>
    </source>
</evidence>
<dbReference type="Proteomes" id="UP000248168">
    <property type="component" value="Unassembled WGS sequence"/>
</dbReference>
<reference evidence="3" key="1">
    <citation type="submission" date="2018-04" db="EMBL/GenBank/DDBJ databases">
        <authorList>
            <person name="Lucker S."/>
            <person name="Sakoula D."/>
        </authorList>
    </citation>
    <scope>NUCLEOTIDE SEQUENCE [LARGE SCALE GENOMIC DNA]</scope>
</reference>
<dbReference type="RefSeq" id="WP_121988002.1">
    <property type="nucleotide sequence ID" value="NZ_OUNR01000001.1"/>
</dbReference>
<evidence type="ECO:0000256" key="1">
    <source>
        <dbReference type="SAM" id="SignalP"/>
    </source>
</evidence>
<protein>
    <recommendedName>
        <fullName evidence="4">Ricin B lectin domain-containing protein</fullName>
    </recommendedName>
</protein>
<sequence>MKDNRRLLFTLIVLGFPSIAFPQALQCTDIARTLKEFSISTSSSSYLNSVFDSYCEASGNTKTSSGSLGLDAVVKAIPIKFTGSASNSEEAMKNFCKSYAGTTAMQERKFSYEERIASKALDTVTDCLRLQTQGVTITHDIVNRDTSAFFLKSAVEQKITLSGVSVSGPVVCAGQIAGKKAAFNQSTNVVISKSQNFTCTRTPDSNAQKVNTYPESSIVVSTNFGNYNVLWPRDERLPEDMASAIGRDIESAKGQIGALTTQVATNDGRYVKLNDASYLRSQDKIRLYGRPGTNECVFSFGGNGGAVVTGDCGNNAAIWQISK</sequence>
<dbReference type="InParanoid" id="A0A330L148"/>
<dbReference type="OrthoDB" id="9823909at2"/>
<evidence type="ECO:0000313" key="3">
    <source>
        <dbReference type="Proteomes" id="UP000248168"/>
    </source>
</evidence>
<name>A0A330L148_9BACT</name>
<feature type="chain" id="PRO_5016264918" description="Ricin B lectin domain-containing protein" evidence="1">
    <location>
        <begin position="23"/>
        <end position="323"/>
    </location>
</feature>
<gene>
    <name evidence="2" type="ORF">NITLEN_10564</name>
</gene>
<evidence type="ECO:0000313" key="2">
    <source>
        <dbReference type="EMBL" id="SPP63478.1"/>
    </source>
</evidence>
<organism evidence="2 3">
    <name type="scientific">Nitrospira lenta</name>
    <dbReference type="NCBI Taxonomy" id="1436998"/>
    <lineage>
        <taxon>Bacteria</taxon>
        <taxon>Pseudomonadati</taxon>
        <taxon>Nitrospirota</taxon>
        <taxon>Nitrospiria</taxon>
        <taxon>Nitrospirales</taxon>
        <taxon>Nitrospiraceae</taxon>
        <taxon>Nitrospira</taxon>
    </lineage>
</organism>
<accession>A0A330L148</accession>